<reference evidence="2" key="1">
    <citation type="submission" date="2025-08" db="UniProtKB">
        <authorList>
            <consortium name="Ensembl"/>
        </authorList>
    </citation>
    <scope>IDENTIFICATION</scope>
</reference>
<evidence type="ECO:0000313" key="3">
    <source>
        <dbReference type="Proteomes" id="UP000694390"/>
    </source>
</evidence>
<evidence type="ECO:0000259" key="1">
    <source>
        <dbReference type="Pfam" id="PF01352"/>
    </source>
</evidence>
<accession>A0A8C4YG53</accession>
<dbReference type="Gene3D" id="6.10.140.140">
    <property type="match status" value="1"/>
</dbReference>
<sequence>HCEPRGSLTQQPSYCHRELHWDVMKENYALVTSLGEDLCPALRPFVSSSISHTLVLAVFLGSSVLLPPVLDCLEQRLSTRGCARLFQGLHQLS</sequence>
<feature type="domain" description="KRAB" evidence="1">
    <location>
        <begin position="17"/>
        <end position="35"/>
    </location>
</feature>
<dbReference type="GO" id="GO:0006355">
    <property type="term" value="P:regulation of DNA-templated transcription"/>
    <property type="evidence" value="ECO:0007669"/>
    <property type="project" value="InterPro"/>
</dbReference>
<proteinExistence type="predicted"/>
<dbReference type="InterPro" id="IPR001909">
    <property type="entry name" value="KRAB"/>
</dbReference>
<protein>
    <recommendedName>
        <fullName evidence="1">KRAB domain-containing protein</fullName>
    </recommendedName>
</protein>
<reference evidence="2" key="2">
    <citation type="submission" date="2025-09" db="UniProtKB">
        <authorList>
            <consortium name="Ensembl"/>
        </authorList>
    </citation>
    <scope>IDENTIFICATION</scope>
</reference>
<dbReference type="Pfam" id="PF01352">
    <property type="entry name" value="KRAB"/>
    <property type="match status" value="1"/>
</dbReference>
<organism evidence="2 3">
    <name type="scientific">Gopherus evgoodei</name>
    <name type="common">Goodes thornscrub tortoise</name>
    <dbReference type="NCBI Taxonomy" id="1825980"/>
    <lineage>
        <taxon>Eukaryota</taxon>
        <taxon>Metazoa</taxon>
        <taxon>Chordata</taxon>
        <taxon>Craniata</taxon>
        <taxon>Vertebrata</taxon>
        <taxon>Euteleostomi</taxon>
        <taxon>Archelosauria</taxon>
        <taxon>Testudinata</taxon>
        <taxon>Testudines</taxon>
        <taxon>Cryptodira</taxon>
        <taxon>Durocryptodira</taxon>
        <taxon>Testudinoidea</taxon>
        <taxon>Testudinidae</taxon>
        <taxon>Gopherus</taxon>
    </lineage>
</organism>
<name>A0A8C4YG53_9SAUR</name>
<keyword evidence="3" id="KW-1185">Reference proteome</keyword>
<dbReference type="AlphaFoldDB" id="A0A8C4YG53"/>
<dbReference type="Proteomes" id="UP000694390">
    <property type="component" value="Unassembled WGS sequence"/>
</dbReference>
<evidence type="ECO:0000313" key="2">
    <source>
        <dbReference type="Ensembl" id="ENSGEVP00005025052.1"/>
    </source>
</evidence>
<dbReference type="Ensembl" id="ENSGEVT00005026338.1">
    <property type="protein sequence ID" value="ENSGEVP00005025052.1"/>
    <property type="gene ID" value="ENSGEVG00005017766.1"/>
</dbReference>